<evidence type="ECO:0000313" key="3">
    <source>
        <dbReference type="Proteomes" id="UP000050525"/>
    </source>
</evidence>
<gene>
    <name evidence="2" type="ORF">Y1Q_0018403</name>
</gene>
<proteinExistence type="predicted"/>
<evidence type="ECO:0000256" key="1">
    <source>
        <dbReference type="SAM" id="MobiDB-lite"/>
    </source>
</evidence>
<sequence length="83" mass="9180">MYRVPDPQGSVDHKLKTTGLGENTGVMEEESVLVHHVGNKLPIKCQAEQGSCDLGSWHQVQCFALKDLALFFHSCVHALYLVS</sequence>
<comment type="caution">
    <text evidence="2">The sequence shown here is derived from an EMBL/GenBank/DDBJ whole genome shotgun (WGS) entry which is preliminary data.</text>
</comment>
<keyword evidence="3" id="KW-1185">Reference proteome</keyword>
<organism evidence="2 3">
    <name type="scientific">Alligator mississippiensis</name>
    <name type="common">American alligator</name>
    <dbReference type="NCBI Taxonomy" id="8496"/>
    <lineage>
        <taxon>Eukaryota</taxon>
        <taxon>Metazoa</taxon>
        <taxon>Chordata</taxon>
        <taxon>Craniata</taxon>
        <taxon>Vertebrata</taxon>
        <taxon>Euteleostomi</taxon>
        <taxon>Archelosauria</taxon>
        <taxon>Archosauria</taxon>
        <taxon>Crocodylia</taxon>
        <taxon>Alligatoridae</taxon>
        <taxon>Alligatorinae</taxon>
        <taxon>Alligator</taxon>
    </lineage>
</organism>
<accession>A0A151PCH4</accession>
<reference evidence="2 3" key="1">
    <citation type="journal article" date="2012" name="Genome Biol.">
        <title>Sequencing three crocodilian genomes to illuminate the evolution of archosaurs and amniotes.</title>
        <authorList>
            <person name="St John J.A."/>
            <person name="Braun E.L."/>
            <person name="Isberg S.R."/>
            <person name="Miles L.G."/>
            <person name="Chong A.Y."/>
            <person name="Gongora J."/>
            <person name="Dalzell P."/>
            <person name="Moran C."/>
            <person name="Bed'hom B."/>
            <person name="Abzhanov A."/>
            <person name="Burgess S.C."/>
            <person name="Cooksey A.M."/>
            <person name="Castoe T.A."/>
            <person name="Crawford N.G."/>
            <person name="Densmore L.D."/>
            <person name="Drew J.C."/>
            <person name="Edwards S.V."/>
            <person name="Faircloth B.C."/>
            <person name="Fujita M.K."/>
            <person name="Greenwold M.J."/>
            <person name="Hoffmann F.G."/>
            <person name="Howard J.M."/>
            <person name="Iguchi T."/>
            <person name="Janes D.E."/>
            <person name="Khan S.Y."/>
            <person name="Kohno S."/>
            <person name="de Koning A.J."/>
            <person name="Lance S.L."/>
            <person name="McCarthy F.M."/>
            <person name="McCormack J.E."/>
            <person name="Merchant M.E."/>
            <person name="Peterson D.G."/>
            <person name="Pollock D.D."/>
            <person name="Pourmand N."/>
            <person name="Raney B.J."/>
            <person name="Roessler K.A."/>
            <person name="Sanford J.R."/>
            <person name="Sawyer R.H."/>
            <person name="Schmidt C.J."/>
            <person name="Triplett E.W."/>
            <person name="Tuberville T.D."/>
            <person name="Venegas-Anaya M."/>
            <person name="Howard J.T."/>
            <person name="Jarvis E.D."/>
            <person name="Guillette L.J.Jr."/>
            <person name="Glenn T.C."/>
            <person name="Green R.E."/>
            <person name="Ray D.A."/>
        </authorList>
    </citation>
    <scope>NUCLEOTIDE SEQUENCE [LARGE SCALE GENOMIC DNA]</scope>
    <source>
        <strain evidence="2">KSC_2009_1</strain>
    </source>
</reference>
<dbReference type="AlphaFoldDB" id="A0A151PCH4"/>
<protein>
    <submittedName>
        <fullName evidence="2">Uncharacterized protein</fullName>
    </submittedName>
</protein>
<dbReference type="EMBL" id="AKHW03000499">
    <property type="protein sequence ID" value="KYO46639.1"/>
    <property type="molecule type" value="Genomic_DNA"/>
</dbReference>
<dbReference type="Proteomes" id="UP000050525">
    <property type="component" value="Unassembled WGS sequence"/>
</dbReference>
<evidence type="ECO:0000313" key="2">
    <source>
        <dbReference type="EMBL" id="KYO46639.1"/>
    </source>
</evidence>
<feature type="region of interest" description="Disordered" evidence="1">
    <location>
        <begin position="1"/>
        <end position="20"/>
    </location>
</feature>
<name>A0A151PCH4_ALLMI</name>